<gene>
    <name evidence="2" type="ORF">TELCIR_13101</name>
</gene>
<dbReference type="Gene3D" id="1.10.1060.10">
    <property type="entry name" value="Alpha-helical ferredoxin"/>
    <property type="match status" value="1"/>
</dbReference>
<dbReference type="SUPFAM" id="SSF46548">
    <property type="entry name" value="alpha-helical ferredoxin"/>
    <property type="match status" value="1"/>
</dbReference>
<dbReference type="GO" id="GO:0022904">
    <property type="term" value="P:respiratory electron transport chain"/>
    <property type="evidence" value="ECO:0007669"/>
    <property type="project" value="TreeGrafter"/>
</dbReference>
<dbReference type="EMBL" id="KZ349166">
    <property type="protein sequence ID" value="PIO65239.1"/>
    <property type="molecule type" value="Genomic_DNA"/>
</dbReference>
<dbReference type="PROSITE" id="PS00198">
    <property type="entry name" value="4FE4S_FER_1"/>
    <property type="match status" value="1"/>
</dbReference>
<dbReference type="GO" id="GO:0051536">
    <property type="term" value="F:iron-sulfur cluster binding"/>
    <property type="evidence" value="ECO:0007669"/>
    <property type="project" value="InterPro"/>
</dbReference>
<protein>
    <recommendedName>
        <fullName evidence="1">4Fe-4S ferredoxin-type domain-containing protein</fullName>
    </recommendedName>
</protein>
<dbReference type="InterPro" id="IPR009051">
    <property type="entry name" value="Helical_ferredxn"/>
</dbReference>
<evidence type="ECO:0000313" key="3">
    <source>
        <dbReference type="Proteomes" id="UP000230423"/>
    </source>
</evidence>
<dbReference type="Pfam" id="PF13534">
    <property type="entry name" value="Fer4_17"/>
    <property type="match status" value="1"/>
</dbReference>
<dbReference type="PANTHER" id="PTHR11921">
    <property type="entry name" value="SUCCINATE DEHYDROGENASE IRON-SULFUR PROTEIN"/>
    <property type="match status" value="1"/>
</dbReference>
<dbReference type="OrthoDB" id="1696654at2759"/>
<dbReference type="InterPro" id="IPR050573">
    <property type="entry name" value="SDH/FRD_Iron-Sulfur"/>
</dbReference>
<proteinExistence type="predicted"/>
<dbReference type="GO" id="GO:0009060">
    <property type="term" value="P:aerobic respiration"/>
    <property type="evidence" value="ECO:0007669"/>
    <property type="project" value="TreeGrafter"/>
</dbReference>
<name>A0A2G9U4N1_TELCI</name>
<dbReference type="GO" id="GO:0031966">
    <property type="term" value="C:mitochondrial membrane"/>
    <property type="evidence" value="ECO:0007669"/>
    <property type="project" value="TreeGrafter"/>
</dbReference>
<evidence type="ECO:0000259" key="1">
    <source>
        <dbReference type="PROSITE" id="PS51379"/>
    </source>
</evidence>
<organism evidence="2 3">
    <name type="scientific">Teladorsagia circumcincta</name>
    <name type="common">Brown stomach worm</name>
    <name type="synonym">Ostertagia circumcincta</name>
    <dbReference type="NCBI Taxonomy" id="45464"/>
    <lineage>
        <taxon>Eukaryota</taxon>
        <taxon>Metazoa</taxon>
        <taxon>Ecdysozoa</taxon>
        <taxon>Nematoda</taxon>
        <taxon>Chromadorea</taxon>
        <taxon>Rhabditida</taxon>
        <taxon>Rhabditina</taxon>
        <taxon>Rhabditomorpha</taxon>
        <taxon>Strongyloidea</taxon>
        <taxon>Trichostrongylidae</taxon>
        <taxon>Teladorsagia</taxon>
    </lineage>
</organism>
<reference evidence="2 3" key="1">
    <citation type="submission" date="2015-09" db="EMBL/GenBank/DDBJ databases">
        <title>Draft genome of the parasitic nematode Teladorsagia circumcincta isolate WARC Sus (inbred).</title>
        <authorList>
            <person name="Mitreva M."/>
        </authorList>
    </citation>
    <scope>NUCLEOTIDE SEQUENCE [LARGE SCALE GENOMIC DNA]</scope>
    <source>
        <strain evidence="2 3">S</strain>
    </source>
</reference>
<dbReference type="PROSITE" id="PS51379">
    <property type="entry name" value="4FE4S_FER_2"/>
    <property type="match status" value="1"/>
</dbReference>
<dbReference type="Proteomes" id="UP000230423">
    <property type="component" value="Unassembled WGS sequence"/>
</dbReference>
<keyword evidence="3" id="KW-1185">Reference proteome</keyword>
<evidence type="ECO:0000313" key="2">
    <source>
        <dbReference type="EMBL" id="PIO65239.1"/>
    </source>
</evidence>
<feature type="domain" description="4Fe-4S ferredoxin-type" evidence="1">
    <location>
        <begin position="44"/>
        <end position="74"/>
    </location>
</feature>
<sequence length="108" mass="12537">MYVVKDLVPDLTLFFEQYRSIQPWLQTKETLSLGDRQLHQSIKERDRLDGLYECILCACCSSSCPSYWWNADKYWKLNPAKAIGELKALLTGYKTKPPPTPTPANFYK</sequence>
<dbReference type="PANTHER" id="PTHR11921:SF29">
    <property type="entry name" value="SUCCINATE DEHYDROGENASE [UBIQUINONE] IRON-SULFUR SUBUNIT, MITOCHONDRIAL"/>
    <property type="match status" value="1"/>
</dbReference>
<dbReference type="InterPro" id="IPR017900">
    <property type="entry name" value="4Fe4S_Fe_S_CS"/>
</dbReference>
<accession>A0A2G9U4N1</accession>
<dbReference type="AlphaFoldDB" id="A0A2G9U4N1"/>
<dbReference type="InterPro" id="IPR017896">
    <property type="entry name" value="4Fe4S_Fe-S-bd"/>
</dbReference>